<evidence type="ECO:0000259" key="17">
    <source>
        <dbReference type="SMART" id="SM00484"/>
    </source>
</evidence>
<evidence type="ECO:0000256" key="6">
    <source>
        <dbReference type="ARBA" id="ARBA00022759"/>
    </source>
</evidence>
<keyword evidence="9 15" id="KW-0269">Exonuclease</keyword>
<protein>
    <recommendedName>
        <fullName evidence="15">Flap endonuclease 1</fullName>
        <shortName evidence="15">FEN-1</shortName>
        <ecNumber evidence="15">3.1.-.-</ecNumber>
    </recommendedName>
    <alternativeName>
        <fullName evidence="15">Flap structure-specific endonuclease 1</fullName>
    </alternativeName>
</protein>
<feature type="domain" description="XPG N-terminal" evidence="18">
    <location>
        <begin position="1"/>
        <end position="108"/>
    </location>
</feature>
<dbReference type="GO" id="GO:0006284">
    <property type="term" value="P:base-excision repair"/>
    <property type="evidence" value="ECO:0007669"/>
    <property type="project" value="UniProtKB-UniRule"/>
</dbReference>
<dbReference type="SMART" id="SM00484">
    <property type="entry name" value="XPGI"/>
    <property type="match status" value="1"/>
</dbReference>
<evidence type="ECO:0000256" key="9">
    <source>
        <dbReference type="ARBA" id="ARBA00022839"/>
    </source>
</evidence>
<dbReference type="InterPro" id="IPR006085">
    <property type="entry name" value="XPG_DNA_repair_N"/>
</dbReference>
<evidence type="ECO:0000313" key="19">
    <source>
        <dbReference type="EMBL" id="KGR03425.1"/>
    </source>
</evidence>
<evidence type="ECO:0000256" key="11">
    <source>
        <dbReference type="ARBA" id="ARBA00023128"/>
    </source>
</evidence>
<dbReference type="EC" id="3.1.-.-" evidence="15"/>
<dbReference type="GO" id="GO:0005654">
    <property type="term" value="C:nucleoplasm"/>
    <property type="evidence" value="ECO:0007669"/>
    <property type="project" value="UniProtKB-SubCell"/>
</dbReference>
<evidence type="ECO:0000256" key="2">
    <source>
        <dbReference type="ARBA" id="ARBA00022553"/>
    </source>
</evidence>
<dbReference type="FunFam" id="3.40.50.1010:FF:000003">
    <property type="entry name" value="Flap endonuclease 1"/>
    <property type="match status" value="1"/>
</dbReference>
<dbReference type="SMR" id="A0AB34PKI0"/>
<dbReference type="EMBL" id="AJIX01000048">
    <property type="protein sequence ID" value="KGR03425.1"/>
    <property type="molecule type" value="Genomic_DNA"/>
</dbReference>
<dbReference type="FunFam" id="1.10.150.20:FF:000009">
    <property type="entry name" value="Flap endonuclease 1"/>
    <property type="match status" value="1"/>
</dbReference>
<dbReference type="Pfam" id="PF00752">
    <property type="entry name" value="XPG_N"/>
    <property type="match status" value="1"/>
</dbReference>
<evidence type="ECO:0000256" key="4">
    <source>
        <dbReference type="ARBA" id="ARBA00022722"/>
    </source>
</evidence>
<dbReference type="GO" id="GO:0005730">
    <property type="term" value="C:nucleolus"/>
    <property type="evidence" value="ECO:0007669"/>
    <property type="project" value="UniProtKB-SubCell"/>
</dbReference>
<evidence type="ECO:0000256" key="12">
    <source>
        <dbReference type="ARBA" id="ARBA00023204"/>
    </source>
</evidence>
<dbReference type="Gene3D" id="1.10.150.20">
    <property type="entry name" value="5' to 3' exonuclease, C-terminal subdomain"/>
    <property type="match status" value="1"/>
</dbReference>
<dbReference type="AlphaFoldDB" id="A0AB34PKI0"/>
<evidence type="ECO:0000256" key="15">
    <source>
        <dbReference type="HAMAP-Rule" id="MF_03140"/>
    </source>
</evidence>
<keyword evidence="5 15" id="KW-0479">Metal-binding</keyword>
<dbReference type="InterPro" id="IPR008918">
    <property type="entry name" value="HhH2"/>
</dbReference>
<feature type="compositionally biased region" description="Basic and acidic residues" evidence="16">
    <location>
        <begin position="353"/>
        <end position="366"/>
    </location>
</feature>
<evidence type="ECO:0000256" key="1">
    <source>
        <dbReference type="ARBA" id="ARBA00004173"/>
    </source>
</evidence>
<reference evidence="19 20" key="1">
    <citation type="submission" date="2013-12" db="EMBL/GenBank/DDBJ databases">
        <title>The Genome Sequence of Candida albicans P78048.</title>
        <authorList>
            <consortium name="The Broad Institute Genome Sequencing Platform"/>
            <consortium name="The Broad Institute Genome Sequencing Center for Infectious Disease"/>
            <person name="Cuomo C."/>
            <person name="Bennett R."/>
            <person name="Hirakawa M."/>
            <person name="Noverr M."/>
            <person name="Mitchell A."/>
            <person name="Young S.K."/>
            <person name="Zeng Q."/>
            <person name="Gargeya S."/>
            <person name="Fitzgerald M."/>
            <person name="Abouelleil A."/>
            <person name="Alvarado L."/>
            <person name="Berlin A.M."/>
            <person name="Chapman S.B."/>
            <person name="Dewar J."/>
            <person name="Goldberg J."/>
            <person name="Griggs A."/>
            <person name="Gujja S."/>
            <person name="Hansen M."/>
            <person name="Howarth C."/>
            <person name="Imamovic A."/>
            <person name="Larimer J."/>
            <person name="McCowan C."/>
            <person name="Murphy C."/>
            <person name="Pearson M."/>
            <person name="Priest M."/>
            <person name="Roberts A."/>
            <person name="Saif S."/>
            <person name="Shea T."/>
            <person name="Sykes S."/>
            <person name="Wortman J."/>
            <person name="Nusbaum C."/>
            <person name="Birren B."/>
        </authorList>
    </citation>
    <scope>NUCLEOTIDE SEQUENCE [LARGE SCALE GENOMIC DNA]</scope>
    <source>
        <strain evidence="19 20">P78048</strain>
    </source>
</reference>
<dbReference type="GO" id="GO:0017108">
    <property type="term" value="F:5'-flap endonuclease activity"/>
    <property type="evidence" value="ECO:0007669"/>
    <property type="project" value="UniProtKB-UniRule"/>
</dbReference>
<evidence type="ECO:0000256" key="14">
    <source>
        <dbReference type="ARBA" id="ARBA00034726"/>
    </source>
</evidence>
<dbReference type="SMART" id="SM00279">
    <property type="entry name" value="HhH2"/>
    <property type="match status" value="1"/>
</dbReference>
<evidence type="ECO:0000313" key="20">
    <source>
        <dbReference type="Proteomes" id="UP000030161"/>
    </source>
</evidence>
<keyword evidence="11 15" id="KW-0496">Mitochondrion</keyword>
<sequence>MGVKGLNQLIKEHSPSAYKEFQLKNLFGRKVAIDASMCLYQFLIAVRQSDGQQLTNEDGETTSHLSGMFYRTIKMVENNIKPVYVFDGKPPVLKGGELEKRLLRREEAQKQKTALGDEGTVEEVLKFEKRLVRVTREQNEEAKKLLQLMGIPCVDAPCEAEAQCAELARGGKVYAAASEDMDTLCYEPPFLLRHLTFSEARKMPIDQIEYKDAIAGLDMTKEQFIDLCILLGCDYCESIKGIGQATAFKLIKEHGSLDNIVEWIKNNKTKYTLPENWPFDEARQLFMNPEVTNASEISLKWKEPDVDGLIEFMVKQKGFSEDRIRSGAEKLKKGLKGGVQGRLDGFFKVVKTDDKKRKADPKESKASKKKKK</sequence>
<keyword evidence="2 15" id="KW-0597">Phosphoprotein</keyword>
<name>A0AB34PKI0_CANAX</name>
<dbReference type="PANTHER" id="PTHR11081:SF9">
    <property type="entry name" value="FLAP ENDONUCLEASE 1"/>
    <property type="match status" value="1"/>
</dbReference>
<comment type="similarity">
    <text evidence="14 15">Belongs to the XPG/RAD2 endonuclease family. FEN1 subfamily.</text>
</comment>
<dbReference type="InterPro" id="IPR006084">
    <property type="entry name" value="XPG/Rad2"/>
</dbReference>
<gene>
    <name evidence="19" type="ORF">MG3_05833</name>
</gene>
<evidence type="ECO:0000256" key="5">
    <source>
        <dbReference type="ARBA" id="ARBA00022723"/>
    </source>
</evidence>
<evidence type="ECO:0000256" key="13">
    <source>
        <dbReference type="ARBA" id="ARBA00023242"/>
    </source>
</evidence>
<dbReference type="PANTHER" id="PTHR11081">
    <property type="entry name" value="FLAP ENDONUCLEASE FAMILY MEMBER"/>
    <property type="match status" value="1"/>
</dbReference>
<keyword evidence="7 15" id="KW-0227">DNA damage</keyword>
<evidence type="ECO:0000256" key="8">
    <source>
        <dbReference type="ARBA" id="ARBA00022801"/>
    </source>
</evidence>
<dbReference type="InterPro" id="IPR023426">
    <property type="entry name" value="Flap_endonuc"/>
</dbReference>
<dbReference type="GO" id="GO:0043137">
    <property type="term" value="P:DNA replication, removal of RNA primer"/>
    <property type="evidence" value="ECO:0007669"/>
    <property type="project" value="UniProtKB-UniRule"/>
</dbReference>
<dbReference type="CDD" id="cd09867">
    <property type="entry name" value="PIN_FEN1"/>
    <property type="match status" value="1"/>
</dbReference>
<dbReference type="PROSITE" id="PS00841">
    <property type="entry name" value="XPG_1"/>
    <property type="match status" value="1"/>
</dbReference>
<dbReference type="GO" id="GO:0008409">
    <property type="term" value="F:5'-3' exonuclease activity"/>
    <property type="evidence" value="ECO:0007669"/>
    <property type="project" value="UniProtKB-UniRule"/>
</dbReference>
<evidence type="ECO:0000256" key="7">
    <source>
        <dbReference type="ARBA" id="ARBA00022763"/>
    </source>
</evidence>
<keyword evidence="6 15" id="KW-0255">Endonuclease</keyword>
<dbReference type="SUPFAM" id="SSF88723">
    <property type="entry name" value="PIN domain-like"/>
    <property type="match status" value="1"/>
</dbReference>
<feature type="domain" description="XPG-I" evidence="17">
    <location>
        <begin position="147"/>
        <end position="219"/>
    </location>
</feature>
<dbReference type="Proteomes" id="UP000030161">
    <property type="component" value="Unassembled WGS sequence"/>
</dbReference>
<dbReference type="GO" id="GO:0003677">
    <property type="term" value="F:DNA binding"/>
    <property type="evidence" value="ECO:0007669"/>
    <property type="project" value="UniProtKB-UniRule"/>
</dbReference>
<dbReference type="SMART" id="SM00485">
    <property type="entry name" value="XPGN"/>
    <property type="match status" value="1"/>
</dbReference>
<feature type="region of interest" description="Disordered" evidence="16">
    <location>
        <begin position="353"/>
        <end position="372"/>
    </location>
</feature>
<comment type="function">
    <text evidence="15">Structure-specific nuclease with 5'-flap endonuclease and 5'-3' exonuclease activities involved in DNA replication and repair. During DNA replication, cleaves the 5'-overhanging flap structure that is generated by displacement synthesis when DNA polymerase encounters the 5'-end of a downstream Okazaki fragment. It enters the flap from the 5'-end and then tracks to cleave the flap base, leaving a nick for ligation. Also involved in the long patch base excision repair (LP-BER) pathway, by cleaving within the apurinic/apyrimidinic (AP) site-terminated flap. Acts as a genome stabilization factor that prevents flaps from equilibrating into structures that lead to duplications and deletions. Also possesses 5'-3' exonuclease activity on nicked or gapped double-stranded DNA, and exhibits RNase H activity. Also involved in replication and repair of rDNA and in repairing mitochondrial DNA.</text>
</comment>
<dbReference type="Pfam" id="PF00867">
    <property type="entry name" value="XPG_I"/>
    <property type="match status" value="1"/>
</dbReference>
<keyword evidence="10 15" id="KW-0460">Magnesium</keyword>
<dbReference type="PRINTS" id="PR00853">
    <property type="entry name" value="XPGRADSUPER"/>
</dbReference>
<dbReference type="GO" id="GO:0005739">
    <property type="term" value="C:mitochondrion"/>
    <property type="evidence" value="ECO:0007669"/>
    <property type="project" value="UniProtKB-SubCell"/>
</dbReference>
<keyword evidence="12 15" id="KW-0234">DNA repair</keyword>
<dbReference type="SUPFAM" id="SSF47807">
    <property type="entry name" value="5' to 3' exonuclease, C-terminal subdomain"/>
    <property type="match status" value="1"/>
</dbReference>
<evidence type="ECO:0000256" key="16">
    <source>
        <dbReference type="SAM" id="MobiDB-lite"/>
    </source>
</evidence>
<evidence type="ECO:0000259" key="18">
    <source>
        <dbReference type="SMART" id="SM00485"/>
    </source>
</evidence>
<organism evidence="19 20">
    <name type="scientific">Candida albicans P78048</name>
    <dbReference type="NCBI Taxonomy" id="1094989"/>
    <lineage>
        <taxon>Eukaryota</taxon>
        <taxon>Fungi</taxon>
        <taxon>Dikarya</taxon>
        <taxon>Ascomycota</taxon>
        <taxon>Saccharomycotina</taxon>
        <taxon>Pichiomycetes</taxon>
        <taxon>Debaryomycetaceae</taxon>
        <taxon>Candida/Lodderomyces clade</taxon>
        <taxon>Candida</taxon>
    </lineage>
</organism>
<dbReference type="InterPro" id="IPR036279">
    <property type="entry name" value="5-3_exonuclease_C_sf"/>
</dbReference>
<evidence type="ECO:0000256" key="3">
    <source>
        <dbReference type="ARBA" id="ARBA00022705"/>
    </source>
</evidence>
<comment type="cofactor">
    <cofactor evidence="15">
        <name>Mg(2+)</name>
        <dbReference type="ChEBI" id="CHEBI:18420"/>
    </cofactor>
    <text evidence="15">Binds 2 magnesium ions per subunit. They probably participate in the reaction catalyzed by the enzyme. May bind an additional third magnesium ion after substrate binding.</text>
</comment>
<dbReference type="InterPro" id="IPR006086">
    <property type="entry name" value="XPG-I_dom"/>
</dbReference>
<dbReference type="InterPro" id="IPR019974">
    <property type="entry name" value="XPG_CS"/>
</dbReference>
<dbReference type="GO" id="GO:0000287">
    <property type="term" value="F:magnesium ion binding"/>
    <property type="evidence" value="ECO:0007669"/>
    <property type="project" value="UniProtKB-UniRule"/>
</dbReference>
<comment type="caution">
    <text evidence="19">The sequence shown here is derived from an EMBL/GenBank/DDBJ whole genome shotgun (WGS) entry which is preliminary data.</text>
</comment>
<keyword evidence="13 15" id="KW-0539">Nucleus</keyword>
<evidence type="ECO:0000256" key="10">
    <source>
        <dbReference type="ARBA" id="ARBA00022842"/>
    </source>
</evidence>
<dbReference type="Gene3D" id="3.40.50.1010">
    <property type="entry name" value="5'-nuclease"/>
    <property type="match status" value="1"/>
</dbReference>
<dbReference type="InterPro" id="IPR029060">
    <property type="entry name" value="PIN-like_dom_sf"/>
</dbReference>
<keyword evidence="3 15" id="KW-0235">DNA replication</keyword>
<dbReference type="CDD" id="cd09907">
    <property type="entry name" value="H3TH_FEN1-Euk"/>
    <property type="match status" value="1"/>
</dbReference>
<dbReference type="PROSITE" id="PS00842">
    <property type="entry name" value="XPG_2"/>
    <property type="match status" value="1"/>
</dbReference>
<comment type="subcellular location">
    <subcellularLocation>
        <location evidence="1 15">Mitochondrion</location>
    </subcellularLocation>
    <subcellularLocation>
        <location evidence="15">Nucleus</location>
        <location evidence="15">Nucleolus</location>
    </subcellularLocation>
    <subcellularLocation>
        <location evidence="15">Nucleus</location>
        <location evidence="15">Nucleoplasm</location>
    </subcellularLocation>
    <text evidence="15">Resides mostly in the nucleoli and relocalizes to the nucleoplasm upon DNA damage.</text>
</comment>
<proteinExistence type="inferred from homology"/>
<accession>A0AB34PKI0</accession>
<dbReference type="HAMAP" id="MF_00614">
    <property type="entry name" value="Fen"/>
    <property type="match status" value="1"/>
</dbReference>
<keyword evidence="8 15" id="KW-0378">Hydrolase</keyword>
<keyword evidence="4 15" id="KW-0540">Nuclease</keyword>